<proteinExistence type="predicted"/>
<dbReference type="OrthoDB" id="9806505at2"/>
<keyword evidence="3" id="KW-1185">Reference proteome</keyword>
<dbReference type="PANTHER" id="PTHR39201:SF1">
    <property type="entry name" value="FLAVODOXIN-LIKE DOMAIN-CONTAINING PROTEIN"/>
    <property type="match status" value="1"/>
</dbReference>
<evidence type="ECO:0000259" key="1">
    <source>
        <dbReference type="Pfam" id="PF12682"/>
    </source>
</evidence>
<name>A0A4P5PCN6_9ENTE</name>
<dbReference type="RefSeq" id="WP_146623981.1">
    <property type="nucleotide sequence ID" value="NZ_BJCC01000034.1"/>
</dbReference>
<reference evidence="3" key="1">
    <citation type="submission" date="2019-02" db="EMBL/GenBank/DDBJ databases">
        <title>Draft genome sequence of Enterococcus sp. Gos25-1.</title>
        <authorList>
            <person name="Tanaka N."/>
            <person name="Shiwa Y."/>
            <person name="Fujita N."/>
        </authorList>
    </citation>
    <scope>NUCLEOTIDE SEQUENCE [LARGE SCALE GENOMIC DNA]</scope>
    <source>
        <strain evidence="3">Gos25-1</strain>
    </source>
</reference>
<dbReference type="Pfam" id="PF12682">
    <property type="entry name" value="Flavodoxin_4"/>
    <property type="match status" value="1"/>
</dbReference>
<dbReference type="AlphaFoldDB" id="A0A4P5PCN6"/>
<dbReference type="EMBL" id="BJCC01000034">
    <property type="protein sequence ID" value="GCF95606.1"/>
    <property type="molecule type" value="Genomic_DNA"/>
</dbReference>
<dbReference type="GO" id="GO:0016651">
    <property type="term" value="F:oxidoreductase activity, acting on NAD(P)H"/>
    <property type="evidence" value="ECO:0007669"/>
    <property type="project" value="UniProtKB-ARBA"/>
</dbReference>
<accession>A0A4P5PCN6</accession>
<comment type="caution">
    <text evidence="2">The sequence shown here is derived from an EMBL/GenBank/DDBJ whole genome shotgun (WGS) entry which is preliminary data.</text>
</comment>
<protein>
    <submittedName>
        <fullName evidence="2">Flavodoxin</fullName>
    </submittedName>
</protein>
<evidence type="ECO:0000313" key="2">
    <source>
        <dbReference type="EMBL" id="GCF95606.1"/>
    </source>
</evidence>
<evidence type="ECO:0000313" key="3">
    <source>
        <dbReference type="Proteomes" id="UP000290567"/>
    </source>
</evidence>
<feature type="domain" description="Flavodoxin-like" evidence="1">
    <location>
        <begin position="26"/>
        <end position="165"/>
    </location>
</feature>
<dbReference type="GO" id="GO:0010181">
    <property type="term" value="F:FMN binding"/>
    <property type="evidence" value="ECO:0007669"/>
    <property type="project" value="InterPro"/>
</dbReference>
<dbReference type="InterPro" id="IPR008254">
    <property type="entry name" value="Flavodoxin/NO_synth"/>
</dbReference>
<dbReference type="SUPFAM" id="SSF52218">
    <property type="entry name" value="Flavoproteins"/>
    <property type="match status" value="1"/>
</dbReference>
<gene>
    <name evidence="2" type="ORF">NRIC_34970</name>
</gene>
<sequence length="173" mass="19587">MKQAVIYFSRSGENFLNGRLTELEKGNTEVIAEQIAAKLNASLFELMPQQAYPEQYQAAVDVAKQEKEQAALVPYTLEDLKLSDYQTIFLGFPNWWGSFPRVVASFLTEQDWQNITIYPFCTHEGSAFGSSLEELRQTCQGARIMKGLPVRGSRVTKAATAIDNWLLQHTMEE</sequence>
<dbReference type="Gene3D" id="3.40.50.360">
    <property type="match status" value="1"/>
</dbReference>
<dbReference type="InterPro" id="IPR029039">
    <property type="entry name" value="Flavoprotein-like_sf"/>
</dbReference>
<dbReference type="PANTHER" id="PTHR39201">
    <property type="entry name" value="EXPORTED PROTEIN-RELATED"/>
    <property type="match status" value="1"/>
</dbReference>
<dbReference type="Proteomes" id="UP000290567">
    <property type="component" value="Unassembled WGS sequence"/>
</dbReference>
<organism evidence="2 3">
    <name type="scientific">Enterococcus florum</name>
    <dbReference type="NCBI Taxonomy" id="2480627"/>
    <lineage>
        <taxon>Bacteria</taxon>
        <taxon>Bacillati</taxon>
        <taxon>Bacillota</taxon>
        <taxon>Bacilli</taxon>
        <taxon>Lactobacillales</taxon>
        <taxon>Enterococcaceae</taxon>
        <taxon>Enterococcus</taxon>
    </lineage>
</organism>